<feature type="compositionally biased region" description="Polar residues" evidence="5">
    <location>
        <begin position="338"/>
        <end position="357"/>
    </location>
</feature>
<reference evidence="7 8" key="1">
    <citation type="journal article" date="2006" name="Science">
        <title>Phytophthora genome sequences uncover evolutionary origins and mechanisms of pathogenesis.</title>
        <authorList>
            <person name="Tyler B.M."/>
            <person name="Tripathy S."/>
            <person name="Zhang X."/>
            <person name="Dehal P."/>
            <person name="Jiang R.H."/>
            <person name="Aerts A."/>
            <person name="Arredondo F.D."/>
            <person name="Baxter L."/>
            <person name="Bensasson D."/>
            <person name="Beynon J.L."/>
            <person name="Chapman J."/>
            <person name="Damasceno C.M."/>
            <person name="Dorrance A.E."/>
            <person name="Dou D."/>
            <person name="Dickerman A.W."/>
            <person name="Dubchak I.L."/>
            <person name="Garbelotto M."/>
            <person name="Gijzen M."/>
            <person name="Gordon S.G."/>
            <person name="Govers F."/>
            <person name="Grunwald N.J."/>
            <person name="Huang W."/>
            <person name="Ivors K.L."/>
            <person name="Jones R.W."/>
            <person name="Kamoun S."/>
            <person name="Krampis K."/>
            <person name="Lamour K.H."/>
            <person name="Lee M.K."/>
            <person name="McDonald W.H."/>
            <person name="Medina M."/>
            <person name="Meijer H.J."/>
            <person name="Nordberg E.K."/>
            <person name="Maclean D.J."/>
            <person name="Ospina-Giraldo M.D."/>
            <person name="Morris P.F."/>
            <person name="Phuntumart V."/>
            <person name="Putnam N.H."/>
            <person name="Rash S."/>
            <person name="Rose J.K."/>
            <person name="Sakihama Y."/>
            <person name="Salamov A.A."/>
            <person name="Savidor A."/>
            <person name="Scheuring C.F."/>
            <person name="Smith B.M."/>
            <person name="Sobral B.W."/>
            <person name="Terry A."/>
            <person name="Torto-Alalibo T.A."/>
            <person name="Win J."/>
            <person name="Xu Z."/>
            <person name="Zhang H."/>
            <person name="Grigoriev I.V."/>
            <person name="Rokhsar D.S."/>
            <person name="Boore J.L."/>
        </authorList>
    </citation>
    <scope>NUCLEOTIDE SEQUENCE [LARGE SCALE GENOMIC DNA]</scope>
    <source>
        <strain evidence="7 8">P6497</strain>
    </source>
</reference>
<dbReference type="Pfam" id="PF06886">
    <property type="entry name" value="TPX2"/>
    <property type="match status" value="2"/>
</dbReference>
<dbReference type="InterPro" id="IPR009675">
    <property type="entry name" value="TPX2_fam"/>
</dbReference>
<feature type="compositionally biased region" description="Low complexity" evidence="5">
    <location>
        <begin position="370"/>
        <end position="379"/>
    </location>
</feature>
<dbReference type="EMBL" id="JH159162">
    <property type="protein sequence ID" value="EGZ07306.1"/>
    <property type="molecule type" value="Genomic_DNA"/>
</dbReference>
<keyword evidence="4" id="KW-0206">Cytoskeleton</keyword>
<feature type="compositionally biased region" description="Polar residues" evidence="5">
    <location>
        <begin position="532"/>
        <end position="542"/>
    </location>
</feature>
<feature type="compositionally biased region" description="Basic and acidic residues" evidence="5">
    <location>
        <begin position="551"/>
        <end position="567"/>
    </location>
</feature>
<evidence type="ECO:0000256" key="3">
    <source>
        <dbReference type="ARBA" id="ARBA00022490"/>
    </source>
</evidence>
<dbReference type="Proteomes" id="UP000002640">
    <property type="component" value="Unassembled WGS sequence"/>
</dbReference>
<dbReference type="GeneID" id="20649310"/>
<dbReference type="InParanoid" id="G5A9M6"/>
<dbReference type="GO" id="GO:0005819">
    <property type="term" value="C:spindle"/>
    <property type="evidence" value="ECO:0007669"/>
    <property type="project" value="InterPro"/>
</dbReference>
<dbReference type="PANTHER" id="PTHR14326">
    <property type="entry name" value="TARGETING PROTEIN FOR XKLP2"/>
    <property type="match status" value="1"/>
</dbReference>
<keyword evidence="3" id="KW-0963">Cytoplasm</keyword>
<dbReference type="GO" id="GO:0060236">
    <property type="term" value="P:regulation of mitotic spindle organization"/>
    <property type="evidence" value="ECO:0007669"/>
    <property type="project" value="InterPro"/>
</dbReference>
<dbReference type="OMA" id="GRHTVSC"/>
<feature type="compositionally biased region" description="Basic and acidic residues" evidence="5">
    <location>
        <begin position="597"/>
        <end position="620"/>
    </location>
</feature>
<feature type="domain" description="TPX2 C-terminal" evidence="6">
    <location>
        <begin position="656"/>
        <end position="704"/>
    </location>
</feature>
<dbReference type="PANTHER" id="PTHR14326:SF44">
    <property type="entry name" value="TARGETING PROTEIN FOR XKLP2"/>
    <property type="match status" value="1"/>
</dbReference>
<evidence type="ECO:0000256" key="1">
    <source>
        <dbReference type="ARBA" id="ARBA00004245"/>
    </source>
</evidence>
<feature type="region of interest" description="Disordered" evidence="5">
    <location>
        <begin position="700"/>
        <end position="793"/>
    </location>
</feature>
<feature type="compositionally biased region" description="Basic and acidic residues" evidence="5">
    <location>
        <begin position="716"/>
        <end position="769"/>
    </location>
</feature>
<proteinExistence type="inferred from homology"/>
<feature type="region of interest" description="Disordered" evidence="5">
    <location>
        <begin position="1"/>
        <end position="311"/>
    </location>
</feature>
<feature type="compositionally biased region" description="Low complexity" evidence="5">
    <location>
        <begin position="194"/>
        <end position="226"/>
    </location>
</feature>
<dbReference type="KEGG" id="psoj:PHYSODRAFT_352879"/>
<dbReference type="RefSeq" id="XP_009536872.1">
    <property type="nucleotide sequence ID" value="XM_009538577.1"/>
</dbReference>
<feature type="region of interest" description="Disordered" evidence="5">
    <location>
        <begin position="502"/>
        <end position="687"/>
    </location>
</feature>
<dbReference type="GO" id="GO:0005874">
    <property type="term" value="C:microtubule"/>
    <property type="evidence" value="ECO:0007669"/>
    <property type="project" value="InterPro"/>
</dbReference>
<evidence type="ECO:0000256" key="2">
    <source>
        <dbReference type="ARBA" id="ARBA00005885"/>
    </source>
</evidence>
<evidence type="ECO:0000256" key="5">
    <source>
        <dbReference type="SAM" id="MobiDB-lite"/>
    </source>
</evidence>
<feature type="compositionally biased region" description="Polar residues" evidence="5">
    <location>
        <begin position="292"/>
        <end position="307"/>
    </location>
</feature>
<feature type="compositionally biased region" description="Basic and acidic residues" evidence="5">
    <location>
        <begin position="652"/>
        <end position="675"/>
    </location>
</feature>
<evidence type="ECO:0000256" key="4">
    <source>
        <dbReference type="ARBA" id="ARBA00023212"/>
    </source>
</evidence>
<comment type="similarity">
    <text evidence="2">Belongs to the TPX2 family.</text>
</comment>
<feature type="compositionally biased region" description="Acidic residues" evidence="5">
    <location>
        <begin position="135"/>
        <end position="151"/>
    </location>
</feature>
<evidence type="ECO:0000313" key="7">
    <source>
        <dbReference type="EMBL" id="EGZ07306.1"/>
    </source>
</evidence>
<protein>
    <recommendedName>
        <fullName evidence="6">TPX2 C-terminal domain-containing protein</fullName>
    </recommendedName>
</protein>
<dbReference type="AlphaFoldDB" id="G5A9M6"/>
<keyword evidence="8" id="KW-1185">Reference proteome</keyword>
<feature type="compositionally biased region" description="Low complexity" evidence="5">
    <location>
        <begin position="82"/>
        <end position="102"/>
    </location>
</feature>
<evidence type="ECO:0000259" key="6">
    <source>
        <dbReference type="Pfam" id="PF06886"/>
    </source>
</evidence>
<feature type="domain" description="TPX2 C-terminal" evidence="6">
    <location>
        <begin position="711"/>
        <end position="785"/>
    </location>
</feature>
<organism evidence="7 8">
    <name type="scientific">Phytophthora sojae (strain P6497)</name>
    <name type="common">Soybean stem and root rot agent</name>
    <name type="synonym">Phytophthora megasperma f. sp. glycines</name>
    <dbReference type="NCBI Taxonomy" id="1094619"/>
    <lineage>
        <taxon>Eukaryota</taxon>
        <taxon>Sar</taxon>
        <taxon>Stramenopiles</taxon>
        <taxon>Oomycota</taxon>
        <taxon>Peronosporomycetes</taxon>
        <taxon>Peronosporales</taxon>
        <taxon>Peronosporaceae</taxon>
        <taxon>Phytophthora</taxon>
    </lineage>
</organism>
<evidence type="ECO:0000313" key="8">
    <source>
        <dbReference type="Proteomes" id="UP000002640"/>
    </source>
</evidence>
<comment type="subcellular location">
    <subcellularLocation>
        <location evidence="1">Cytoplasm</location>
        <location evidence="1">Cytoskeleton</location>
    </subcellularLocation>
</comment>
<dbReference type="STRING" id="1094619.G5A9M6"/>
<feature type="compositionally biased region" description="Basic and acidic residues" evidence="5">
    <location>
        <begin position="255"/>
        <end position="265"/>
    </location>
</feature>
<sequence length="793" mass="89996">MASLLDTTMEAAEPEQHAAQSNSSSSSHHLLSTSPADAEPETDAPEDEDDDDEDFHFNAPSYYDLKNPALERRYVNNADGYFSSPAPSASSSSFKLNKNSSKSFEEEIEADNNEDMEVDDMNATTKMLDTTMAGPEEEEEAEEEEEEEDVQEVMNRSNLLDDREESFEEVFRHYASSSQSSATSSYLLHELDTSTHSSTHGGAGGHFSPHSSQTSSSSAALRAGAGTDSSAGPSKSRDGVSSKLMQPTQSYLRRLQAEQRMREQSFMEDVPVEEKPHRVTRPRSPKLHSKPRSSNPKDPSRMSSTSRELLKIQEERLHLQLEKLKIREFHEKTKVQRPPTNVHQRSTKQLTVPQTPHFQVDNRVRRLHSNSESSVGSDGSAKETAEPPIAAEKLLSRDFSLPAPPHTRETRHALTTPHSPQLHTATRAAHRPPPAPLSREEKKPAVTSYSRPKFGGLTQPMTPQLETSRRAATHRRPVEVVDHDAEELAKKFHARPVNKNILQPKSYPRYSPAKSDSKARLTQPVAPKLPTSARSVTRQSATDRAASVAAEMERHRKEREQRMKARQADQTTQLRSGPPSVRRPVIPETPPLKSIQLHREYQENFRRKIEAEEEEKEKQRQFRAQPMRVTSTPARFEGSTKPLTEVKPFELPGERFHEQARERLEQKRREEEERAAASGNFRAKPMPVFESDSVQVVSSARPLTQTESPMLATKTRAAERAAFEAAEKERREREEAFREQREQQERQLKEEEIKRMRRKEMIFHARPVPEVKPFQPKRDTRPLTEPINPVTHS</sequence>
<feature type="compositionally biased region" description="Basic residues" evidence="5">
    <location>
        <begin position="278"/>
        <end position="291"/>
    </location>
</feature>
<dbReference type="InterPro" id="IPR027329">
    <property type="entry name" value="TPX2_C"/>
</dbReference>
<gene>
    <name evidence="7" type="ORF">PHYSODRAFT_352879</name>
</gene>
<feature type="compositionally biased region" description="Acidic residues" evidence="5">
    <location>
        <begin position="38"/>
        <end position="54"/>
    </location>
</feature>
<accession>G5A9M6</accession>
<feature type="region of interest" description="Disordered" evidence="5">
    <location>
        <begin position="330"/>
        <end position="476"/>
    </location>
</feature>
<feature type="compositionally biased region" description="Acidic residues" evidence="5">
    <location>
        <begin position="106"/>
        <end position="120"/>
    </location>
</feature>
<feature type="compositionally biased region" description="Low complexity" evidence="5">
    <location>
        <begin position="175"/>
        <end position="185"/>
    </location>
</feature>
<feature type="compositionally biased region" description="Low complexity" evidence="5">
    <location>
        <begin position="21"/>
        <end position="37"/>
    </location>
</feature>
<name>G5A9M6_PHYSP</name>